<sequence length="359" mass="40739">MFLNILLSGSFSRDPRTVFIDPRVEGDCFSSPCSISNAARVIRTADTVHFPENYKISLTSYPSEFSDLIVQLSLHNTTVHSHGTIVDGSNLAGSIGVELVSHPHYTWSVLIGWTFRNFSKPIFLRDQLWSYAPYMVFRDCTFEYCDDSIFKLAGGMFIFENCVFNHISEYPVRCEYQVHLEFVDCKFTNCKSLFIRKSDAIFTNCVFKDTFGDRGGAIYAEKSTLYVNHCFFIHTNASSNGGAIYIRDSIPKYESEITNSSFIETNAQGNGSAIFIYKSSVNLTNNCLPSKDSIHYQDSQDLSTNISYSNCEDWLNTDNIEVISDDFTPVDTFKLWKLDDLKDGTTISIEDEDELDIEL</sequence>
<evidence type="ECO:0000313" key="3">
    <source>
        <dbReference type="Proteomes" id="UP000001542"/>
    </source>
</evidence>
<dbReference type="AlphaFoldDB" id="A2DN01"/>
<gene>
    <name evidence="2" type="ORF">TVAG_122440</name>
</gene>
<dbReference type="InterPro" id="IPR011050">
    <property type="entry name" value="Pectin_lyase_fold/virulence"/>
</dbReference>
<dbReference type="SUPFAM" id="SSF51126">
    <property type="entry name" value="Pectin lyase-like"/>
    <property type="match status" value="1"/>
</dbReference>
<dbReference type="RefSeq" id="XP_001579164.1">
    <property type="nucleotide sequence ID" value="XM_001579114.1"/>
</dbReference>
<protein>
    <recommendedName>
        <fullName evidence="1">Right handed beta helix domain-containing protein</fullName>
    </recommendedName>
</protein>
<dbReference type="InParanoid" id="A2DN01"/>
<dbReference type="KEGG" id="tva:5463675"/>
<feature type="domain" description="Right handed beta helix" evidence="1">
    <location>
        <begin position="136"/>
        <end position="286"/>
    </location>
</feature>
<evidence type="ECO:0000313" key="2">
    <source>
        <dbReference type="EMBL" id="EAY18178.1"/>
    </source>
</evidence>
<reference evidence="2" key="2">
    <citation type="journal article" date="2007" name="Science">
        <title>Draft genome sequence of the sexually transmitted pathogen Trichomonas vaginalis.</title>
        <authorList>
            <person name="Carlton J.M."/>
            <person name="Hirt R.P."/>
            <person name="Silva J.C."/>
            <person name="Delcher A.L."/>
            <person name="Schatz M."/>
            <person name="Zhao Q."/>
            <person name="Wortman J.R."/>
            <person name="Bidwell S.L."/>
            <person name="Alsmark U.C.M."/>
            <person name="Besteiro S."/>
            <person name="Sicheritz-Ponten T."/>
            <person name="Noel C.J."/>
            <person name="Dacks J.B."/>
            <person name="Foster P.G."/>
            <person name="Simillion C."/>
            <person name="Van de Peer Y."/>
            <person name="Miranda-Saavedra D."/>
            <person name="Barton G.J."/>
            <person name="Westrop G.D."/>
            <person name="Mueller S."/>
            <person name="Dessi D."/>
            <person name="Fiori P.L."/>
            <person name="Ren Q."/>
            <person name="Paulsen I."/>
            <person name="Zhang H."/>
            <person name="Bastida-Corcuera F.D."/>
            <person name="Simoes-Barbosa A."/>
            <person name="Brown M.T."/>
            <person name="Hayes R.D."/>
            <person name="Mukherjee M."/>
            <person name="Okumura C.Y."/>
            <person name="Schneider R."/>
            <person name="Smith A.J."/>
            <person name="Vanacova S."/>
            <person name="Villalvazo M."/>
            <person name="Haas B.J."/>
            <person name="Pertea M."/>
            <person name="Feldblyum T.V."/>
            <person name="Utterback T.R."/>
            <person name="Shu C.L."/>
            <person name="Osoegawa K."/>
            <person name="de Jong P.J."/>
            <person name="Hrdy I."/>
            <person name="Horvathova L."/>
            <person name="Zubacova Z."/>
            <person name="Dolezal P."/>
            <person name="Malik S.B."/>
            <person name="Logsdon J.M. Jr."/>
            <person name="Henze K."/>
            <person name="Gupta A."/>
            <person name="Wang C.C."/>
            <person name="Dunne R.L."/>
            <person name="Upcroft J.A."/>
            <person name="Upcroft P."/>
            <person name="White O."/>
            <person name="Salzberg S.L."/>
            <person name="Tang P."/>
            <person name="Chiu C.-H."/>
            <person name="Lee Y.-S."/>
            <person name="Embley T.M."/>
            <person name="Coombs G.H."/>
            <person name="Mottram J.C."/>
            <person name="Tachezy J."/>
            <person name="Fraser-Liggett C.M."/>
            <person name="Johnson P.J."/>
        </authorList>
    </citation>
    <scope>NUCLEOTIDE SEQUENCE [LARGE SCALE GENOMIC DNA]</scope>
    <source>
        <strain evidence="2">G3</strain>
    </source>
</reference>
<dbReference type="Gene3D" id="2.160.20.10">
    <property type="entry name" value="Single-stranded right-handed beta-helix, Pectin lyase-like"/>
    <property type="match status" value="1"/>
</dbReference>
<dbReference type="Pfam" id="PF13229">
    <property type="entry name" value="Beta_helix"/>
    <property type="match status" value="1"/>
</dbReference>
<dbReference type="Proteomes" id="UP000001542">
    <property type="component" value="Unassembled WGS sequence"/>
</dbReference>
<dbReference type="EMBL" id="DS113221">
    <property type="protein sequence ID" value="EAY18178.1"/>
    <property type="molecule type" value="Genomic_DNA"/>
</dbReference>
<dbReference type="VEuPathDB" id="TrichDB:TVAGG3_1010540"/>
<dbReference type="PANTHER" id="PTHR11319:SF35">
    <property type="entry name" value="OUTER MEMBRANE PROTEIN PMPC-RELATED"/>
    <property type="match status" value="1"/>
</dbReference>
<reference evidence="2" key="1">
    <citation type="submission" date="2006-10" db="EMBL/GenBank/DDBJ databases">
        <authorList>
            <person name="Amadeo P."/>
            <person name="Zhao Q."/>
            <person name="Wortman J."/>
            <person name="Fraser-Liggett C."/>
            <person name="Carlton J."/>
        </authorList>
    </citation>
    <scope>NUCLEOTIDE SEQUENCE</scope>
    <source>
        <strain evidence="2">G3</strain>
    </source>
</reference>
<dbReference type="PANTHER" id="PTHR11319">
    <property type="entry name" value="G PROTEIN-COUPLED RECEPTOR-RELATED"/>
    <property type="match status" value="1"/>
</dbReference>
<proteinExistence type="predicted"/>
<dbReference type="InterPro" id="IPR039448">
    <property type="entry name" value="Beta_helix"/>
</dbReference>
<dbReference type="OrthoDB" id="10260124at2759"/>
<name>A2DN01_TRIV3</name>
<keyword evidence="3" id="KW-1185">Reference proteome</keyword>
<dbReference type="VEuPathDB" id="TrichDB:TVAG_122440"/>
<evidence type="ECO:0000259" key="1">
    <source>
        <dbReference type="Pfam" id="PF13229"/>
    </source>
</evidence>
<organism evidence="2 3">
    <name type="scientific">Trichomonas vaginalis (strain ATCC PRA-98 / G3)</name>
    <dbReference type="NCBI Taxonomy" id="412133"/>
    <lineage>
        <taxon>Eukaryota</taxon>
        <taxon>Metamonada</taxon>
        <taxon>Parabasalia</taxon>
        <taxon>Trichomonadida</taxon>
        <taxon>Trichomonadidae</taxon>
        <taxon>Trichomonas</taxon>
    </lineage>
</organism>
<dbReference type="InterPro" id="IPR012334">
    <property type="entry name" value="Pectin_lyas_fold"/>
</dbReference>
<accession>A2DN01</accession>